<evidence type="ECO:0000256" key="1">
    <source>
        <dbReference type="ARBA" id="ARBA00022729"/>
    </source>
</evidence>
<evidence type="ECO:0000259" key="5">
    <source>
        <dbReference type="PROSITE" id="PS50835"/>
    </source>
</evidence>
<keyword evidence="2" id="KW-0677">Repeat</keyword>
<keyword evidence="3" id="KW-1015">Disulfide bond</keyword>
<sequence>MRLSNRLGLPGLPEVHSARRALQVSPVTPALQEVRMGERLELECEAFGGPPPTIQWLRDGQPIGQGMDEAKSFNNLLSADALNGLAGGLPMPSMGKMTSNQVLQPMDSPTGIAKVTSRLVIDCALPVHRGLYSCAAVSGADADVSPPATVYVEADGVRNLSALLSACQHPGLGGLGLSASGLPRITTFASFVMDVAGADITLPCVAEGSPRPEVYWTDNNNQLITPRGLMSRRNRYKVLPNGSLVIMKVRWSDMGVFTCVARSEAGRDNATTFVYPLSAEKCKL</sequence>
<organism evidence="6 7">
    <name type="scientific">Megalurothrips usitatus</name>
    <name type="common">bean blossom thrips</name>
    <dbReference type="NCBI Taxonomy" id="439358"/>
    <lineage>
        <taxon>Eukaryota</taxon>
        <taxon>Metazoa</taxon>
        <taxon>Ecdysozoa</taxon>
        <taxon>Arthropoda</taxon>
        <taxon>Hexapoda</taxon>
        <taxon>Insecta</taxon>
        <taxon>Pterygota</taxon>
        <taxon>Neoptera</taxon>
        <taxon>Paraneoptera</taxon>
        <taxon>Thysanoptera</taxon>
        <taxon>Terebrantia</taxon>
        <taxon>Thripoidea</taxon>
        <taxon>Thripidae</taxon>
        <taxon>Megalurothrips</taxon>
    </lineage>
</organism>
<evidence type="ECO:0000256" key="3">
    <source>
        <dbReference type="ARBA" id="ARBA00023157"/>
    </source>
</evidence>
<dbReference type="InterPro" id="IPR007110">
    <property type="entry name" value="Ig-like_dom"/>
</dbReference>
<dbReference type="CDD" id="cd00096">
    <property type="entry name" value="Ig"/>
    <property type="match status" value="1"/>
</dbReference>
<keyword evidence="4" id="KW-0393">Immunoglobulin domain</keyword>
<keyword evidence="7" id="KW-1185">Reference proteome</keyword>
<dbReference type="InterPro" id="IPR003598">
    <property type="entry name" value="Ig_sub2"/>
</dbReference>
<dbReference type="Gene3D" id="2.60.40.10">
    <property type="entry name" value="Immunoglobulins"/>
    <property type="match status" value="2"/>
</dbReference>
<dbReference type="PANTHER" id="PTHR12231:SF253">
    <property type="entry name" value="DPR-INTERACTING PROTEIN ETA, ISOFORM B-RELATED"/>
    <property type="match status" value="1"/>
</dbReference>
<dbReference type="PROSITE" id="PS50835">
    <property type="entry name" value="IG_LIKE"/>
    <property type="match status" value="2"/>
</dbReference>
<dbReference type="InterPro" id="IPR013783">
    <property type="entry name" value="Ig-like_fold"/>
</dbReference>
<name>A0AAV7XGS7_9NEOP</name>
<dbReference type="SUPFAM" id="SSF48726">
    <property type="entry name" value="Immunoglobulin"/>
    <property type="match status" value="2"/>
</dbReference>
<comment type="caution">
    <text evidence="6">The sequence shown here is derived from an EMBL/GenBank/DDBJ whole genome shotgun (WGS) entry which is preliminary data.</text>
</comment>
<reference evidence="6" key="1">
    <citation type="submission" date="2022-12" db="EMBL/GenBank/DDBJ databases">
        <title>Chromosome-level genome assembly of the bean flower thrips Megalurothrips usitatus.</title>
        <authorList>
            <person name="Ma L."/>
            <person name="Liu Q."/>
            <person name="Li H."/>
            <person name="Cai W."/>
        </authorList>
    </citation>
    <scope>NUCLEOTIDE SEQUENCE</scope>
    <source>
        <strain evidence="6">Cailab_2022a</strain>
    </source>
</reference>
<dbReference type="Pfam" id="PF13927">
    <property type="entry name" value="Ig_3"/>
    <property type="match status" value="2"/>
</dbReference>
<dbReference type="FunFam" id="2.60.40.10:FF:000032">
    <property type="entry name" value="palladin isoform X1"/>
    <property type="match status" value="1"/>
</dbReference>
<dbReference type="EMBL" id="JAPTSV010000008">
    <property type="protein sequence ID" value="KAJ1525281.1"/>
    <property type="molecule type" value="Genomic_DNA"/>
</dbReference>
<protein>
    <recommendedName>
        <fullName evidence="5">Ig-like domain-containing protein</fullName>
    </recommendedName>
</protein>
<evidence type="ECO:0000256" key="4">
    <source>
        <dbReference type="ARBA" id="ARBA00023319"/>
    </source>
</evidence>
<dbReference type="InterPro" id="IPR003599">
    <property type="entry name" value="Ig_sub"/>
</dbReference>
<dbReference type="PANTHER" id="PTHR12231">
    <property type="entry name" value="CTX-RELATED TYPE I TRANSMEMBRANE PROTEIN"/>
    <property type="match status" value="1"/>
</dbReference>
<evidence type="ECO:0000256" key="2">
    <source>
        <dbReference type="ARBA" id="ARBA00022737"/>
    </source>
</evidence>
<dbReference type="AlphaFoldDB" id="A0AAV7XGS7"/>
<dbReference type="Proteomes" id="UP001075354">
    <property type="component" value="Chromosome 8"/>
</dbReference>
<accession>A0AAV7XGS7</accession>
<feature type="domain" description="Ig-like" evidence="5">
    <location>
        <begin position="13"/>
        <end position="145"/>
    </location>
</feature>
<keyword evidence="1" id="KW-0732">Signal</keyword>
<gene>
    <name evidence="6" type="ORF">ONE63_010104</name>
</gene>
<dbReference type="SMART" id="SM00408">
    <property type="entry name" value="IGc2"/>
    <property type="match status" value="2"/>
</dbReference>
<dbReference type="GO" id="GO:0043005">
    <property type="term" value="C:neuron projection"/>
    <property type="evidence" value="ECO:0007669"/>
    <property type="project" value="TreeGrafter"/>
</dbReference>
<dbReference type="SMART" id="SM00409">
    <property type="entry name" value="IG"/>
    <property type="match status" value="2"/>
</dbReference>
<dbReference type="InterPro" id="IPR036179">
    <property type="entry name" value="Ig-like_dom_sf"/>
</dbReference>
<proteinExistence type="predicted"/>
<feature type="domain" description="Ig-like" evidence="5">
    <location>
        <begin position="183"/>
        <end position="274"/>
    </location>
</feature>
<evidence type="ECO:0000313" key="7">
    <source>
        <dbReference type="Proteomes" id="UP001075354"/>
    </source>
</evidence>
<dbReference type="InterPro" id="IPR051170">
    <property type="entry name" value="Neural/epithelial_adhesion"/>
</dbReference>
<evidence type="ECO:0000313" key="6">
    <source>
        <dbReference type="EMBL" id="KAJ1525281.1"/>
    </source>
</evidence>